<dbReference type="Proteomes" id="UP000007718">
    <property type="component" value="Chromosome"/>
</dbReference>
<accession>F0RK81</accession>
<evidence type="ECO:0000256" key="1">
    <source>
        <dbReference type="ARBA" id="ARBA00023002"/>
    </source>
</evidence>
<dbReference type="Pfam" id="PF01494">
    <property type="entry name" value="FAD_binding_3"/>
    <property type="match status" value="1"/>
</dbReference>
<dbReference type="KEGG" id="dpt:Deipr_0472"/>
<proteinExistence type="predicted"/>
<evidence type="ECO:0000259" key="3">
    <source>
        <dbReference type="Pfam" id="PF01494"/>
    </source>
</evidence>
<evidence type="ECO:0000256" key="2">
    <source>
        <dbReference type="ARBA" id="ARBA00023033"/>
    </source>
</evidence>
<dbReference type="InterPro" id="IPR036188">
    <property type="entry name" value="FAD/NAD-bd_sf"/>
</dbReference>
<dbReference type="RefSeq" id="WP_013614249.1">
    <property type="nucleotide sequence ID" value="NC_015161.1"/>
</dbReference>
<reference evidence="5" key="1">
    <citation type="submission" date="2011-02" db="EMBL/GenBank/DDBJ databases">
        <title>The complete sequence of chromosome of Deinococcus proteolyticus DSM 20540.</title>
        <authorList>
            <consortium name="US DOE Joint Genome Institute (JGI-PGF)"/>
            <person name="Lucas S."/>
            <person name="Copeland A."/>
            <person name="Lapidus A."/>
            <person name="Bruce D."/>
            <person name="Goodwin L."/>
            <person name="Pitluck S."/>
            <person name="Kyrpides N."/>
            <person name="Mavromatis K."/>
            <person name="Pagani I."/>
            <person name="Ivanova N."/>
            <person name="Ovchinnikova G."/>
            <person name="Zeytun A."/>
            <person name="Detter J.C."/>
            <person name="Han C."/>
            <person name="Land M."/>
            <person name="Hauser L."/>
            <person name="Markowitz V."/>
            <person name="Cheng J.-F."/>
            <person name="Hugenholtz P."/>
            <person name="Woyke T."/>
            <person name="Wu D."/>
            <person name="Pukall R."/>
            <person name="Steenblock K."/>
            <person name="Brambilla E."/>
            <person name="Klenk H.-P."/>
            <person name="Eisen J.A."/>
        </authorList>
    </citation>
    <scope>NUCLEOTIDE SEQUENCE [LARGE SCALE GENOMIC DNA]</scope>
    <source>
        <strain evidence="5">ATCC 35074 / DSM 20540 / JCM 6276 / NBRC 101906 / NCIMB 13154 / VKM Ac-1939 / CCM 2703 / MRP</strain>
    </source>
</reference>
<dbReference type="PANTHER" id="PTHR13789">
    <property type="entry name" value="MONOOXYGENASE"/>
    <property type="match status" value="1"/>
</dbReference>
<evidence type="ECO:0000313" key="4">
    <source>
        <dbReference type="EMBL" id="ADY25640.1"/>
    </source>
</evidence>
<feature type="domain" description="FAD-binding" evidence="3">
    <location>
        <begin position="8"/>
        <end position="338"/>
    </location>
</feature>
<dbReference type="GO" id="GO:0071949">
    <property type="term" value="F:FAD binding"/>
    <property type="evidence" value="ECO:0007669"/>
    <property type="project" value="InterPro"/>
</dbReference>
<keyword evidence="2" id="KW-0503">Monooxygenase</keyword>
<dbReference type="InterPro" id="IPR050493">
    <property type="entry name" value="FAD-dep_Monooxygenase_BioMet"/>
</dbReference>
<gene>
    <name evidence="4" type="ordered locus">Deipr_0472</name>
</gene>
<dbReference type="AlphaFoldDB" id="F0RK81"/>
<name>F0RK81_DEIPM</name>
<keyword evidence="1" id="KW-0560">Oxidoreductase</keyword>
<dbReference type="eggNOG" id="COG0654">
    <property type="taxonomic scope" value="Bacteria"/>
</dbReference>
<protein>
    <submittedName>
        <fullName evidence="4">FAD-dependent pyridine nucleotide-disulfide oxidoreductase</fullName>
    </submittedName>
</protein>
<evidence type="ECO:0000313" key="5">
    <source>
        <dbReference type="Proteomes" id="UP000007718"/>
    </source>
</evidence>
<dbReference type="STRING" id="693977.Deipr_0472"/>
<keyword evidence="5" id="KW-1185">Reference proteome</keyword>
<dbReference type="EMBL" id="CP002536">
    <property type="protein sequence ID" value="ADY25640.1"/>
    <property type="molecule type" value="Genomic_DNA"/>
</dbReference>
<dbReference type="PRINTS" id="PR00420">
    <property type="entry name" value="RNGMNOXGNASE"/>
</dbReference>
<dbReference type="HOGENOM" id="CLU_009665_19_5_0"/>
<reference evidence="4 5" key="2">
    <citation type="journal article" date="2012" name="Stand. Genomic Sci.">
        <title>Complete genome sequence of the orange-red pigmented, radioresistant Deinococcus proteolyticus type strain (MRP(T)).</title>
        <authorList>
            <person name="Copeland A."/>
            <person name="Zeytun A."/>
            <person name="Yassawong M."/>
            <person name="Nolan M."/>
            <person name="Lucas S."/>
            <person name="Hammon N."/>
            <person name="Deshpande S."/>
            <person name="Cheng J.F."/>
            <person name="Han C."/>
            <person name="Tapia R."/>
            <person name="Goodwin L.A."/>
            <person name="Pitluck S."/>
            <person name="Mavromatis K."/>
            <person name="Liolios K."/>
            <person name="Pagani I."/>
            <person name="Ivanova N."/>
            <person name="Mikhailova N."/>
            <person name="Pati A."/>
            <person name="Chen A."/>
            <person name="Palaniappan K."/>
            <person name="Land M."/>
            <person name="Hauser L."/>
            <person name="Jeffries C.D."/>
            <person name="Brambilla E.M."/>
            <person name="Rohde M."/>
            <person name="Sikorski J."/>
            <person name="Pukall R."/>
            <person name="Goker M."/>
            <person name="Detter J.C."/>
            <person name="Woyke T."/>
            <person name="Bristow J."/>
            <person name="Eisen J.A."/>
            <person name="Markowitz V."/>
            <person name="Hugenholtz P."/>
            <person name="Kyrpides N.C."/>
            <person name="Klenk H.P."/>
            <person name="Lapidus A."/>
        </authorList>
    </citation>
    <scope>NUCLEOTIDE SEQUENCE [LARGE SCALE GENOMIC DNA]</scope>
    <source>
        <strain evidence="5">ATCC 35074 / DSM 20540 / JCM 6276 / NBRC 101906 / NCIMB 13154 / VKM Ac-1939 / CCM 2703 / MRP</strain>
    </source>
</reference>
<dbReference type="InterPro" id="IPR002938">
    <property type="entry name" value="FAD-bd"/>
</dbReference>
<dbReference type="OrthoDB" id="9766816at2"/>
<dbReference type="SUPFAM" id="SSF51905">
    <property type="entry name" value="FAD/NAD(P)-binding domain"/>
    <property type="match status" value="1"/>
</dbReference>
<dbReference type="PANTHER" id="PTHR13789:SF309">
    <property type="entry name" value="PUTATIVE (AFU_ORTHOLOGUE AFUA_6G14510)-RELATED"/>
    <property type="match status" value="1"/>
</dbReference>
<dbReference type="SUPFAM" id="SSF54373">
    <property type="entry name" value="FAD-linked reductases, C-terminal domain"/>
    <property type="match status" value="1"/>
</dbReference>
<dbReference type="GO" id="GO:0004497">
    <property type="term" value="F:monooxygenase activity"/>
    <property type="evidence" value="ECO:0007669"/>
    <property type="project" value="UniProtKB-KW"/>
</dbReference>
<dbReference type="Gene3D" id="3.50.50.60">
    <property type="entry name" value="FAD/NAD(P)-binding domain"/>
    <property type="match status" value="1"/>
</dbReference>
<organism evidence="4 5">
    <name type="scientific">Deinococcus proteolyticus (strain ATCC 35074 / DSM 20540 / JCM 6276 / NBRC 101906 / NCIMB 13154 / VKM Ac-1939 / CCM 2703 / MRP)</name>
    <dbReference type="NCBI Taxonomy" id="693977"/>
    <lineage>
        <taxon>Bacteria</taxon>
        <taxon>Thermotogati</taxon>
        <taxon>Deinococcota</taxon>
        <taxon>Deinococci</taxon>
        <taxon>Deinococcales</taxon>
        <taxon>Deinococcaceae</taxon>
        <taxon>Deinococcus</taxon>
    </lineage>
</organism>
<sequence>MQLQHQNIVIIGAGVSGLALAGALHRHGAHCQVYEAEDQLWSLGGGLIIPPNSVKVLERLGLDSVLKVRGVELQEMRIYDASGRLLYARSQQDVAGQHGHALLGLAREDLHRALAEYLPAGTVQTGHRLTGLENHFHEAVARFHNGRQVRADLLVAADGRNSRVRELLYPETRLVPTGDVAYRGVTSQRPAGDLDSTFSEFWGPGRRFTCFRMAENLTYWHAPVRQSLGAPALSKAELLRAFEDFPPAVLDLIAATDQAEITALPIQDISPLPEWWSRRTVLIGDAAHATSPNLGQGAAQALADAEALATWLVTAPDRLTALESYQQQREGTANAATATARAFGEMGQARGVMRFARNLALSINPELARRRIEAFYGDPVS</sequence>